<reference evidence="1 2" key="1">
    <citation type="submission" date="2023-07" db="EMBL/GenBank/DDBJ databases">
        <title>Genomic Encyclopedia of Type Strains, Phase IV (KMG-IV): sequencing the most valuable type-strain genomes for metagenomic binning, comparative biology and taxonomic classification.</title>
        <authorList>
            <person name="Goeker M."/>
        </authorList>
    </citation>
    <scope>NUCLEOTIDE SEQUENCE [LARGE SCALE GENOMIC DNA]</scope>
    <source>
        <strain evidence="1 2">DSM 19598</strain>
    </source>
</reference>
<dbReference type="Proteomes" id="UP001242313">
    <property type="component" value="Unassembled WGS sequence"/>
</dbReference>
<organism evidence="1 2">
    <name type="scientific">Mesobacillus stamsii</name>
    <dbReference type="NCBI Taxonomy" id="225347"/>
    <lineage>
        <taxon>Bacteria</taxon>
        <taxon>Bacillati</taxon>
        <taxon>Bacillota</taxon>
        <taxon>Bacilli</taxon>
        <taxon>Bacillales</taxon>
        <taxon>Bacillaceae</taxon>
        <taxon>Mesobacillus</taxon>
    </lineage>
</organism>
<evidence type="ECO:0000313" key="2">
    <source>
        <dbReference type="Proteomes" id="UP001242313"/>
    </source>
</evidence>
<keyword evidence="2" id="KW-1185">Reference proteome</keyword>
<evidence type="ECO:0000313" key="1">
    <source>
        <dbReference type="EMBL" id="MDQ0412701.1"/>
    </source>
</evidence>
<protein>
    <submittedName>
        <fullName evidence="1">Uncharacterized protein</fullName>
    </submittedName>
</protein>
<proteinExistence type="predicted"/>
<dbReference type="EMBL" id="JAUSUN010000004">
    <property type="protein sequence ID" value="MDQ0412701.1"/>
    <property type="molecule type" value="Genomic_DNA"/>
</dbReference>
<comment type="caution">
    <text evidence="1">The sequence shown here is derived from an EMBL/GenBank/DDBJ whole genome shotgun (WGS) entry which is preliminary data.</text>
</comment>
<accession>A0ABU0FS21</accession>
<dbReference type="RefSeq" id="WP_307191290.1">
    <property type="nucleotide sequence ID" value="NZ_JAUSUN010000004.1"/>
</dbReference>
<sequence>MNLRVDIYSCNGCGQAIVSEENEDIAVCPYKGCESYDFEYSHSGHVVND</sequence>
<name>A0ABU0FS21_9BACI</name>
<gene>
    <name evidence="1" type="ORF">J2S25_000881</name>
</gene>